<comment type="caution">
    <text evidence="1">The sequence shown here is derived from an EMBL/GenBank/DDBJ whole genome shotgun (WGS) entry which is preliminary data.</text>
</comment>
<sequence>MQPRFEEALALLSTDRLGGYYVRSGPNTDRDLLGRYLRNVAVSQALYPYLHAVEVVLRNRINEAVARDHPIDRDRPDLYNEFPCWLDATSTILIPNHQQEVEAAKRSVMRDLRRRFGDRDGRARHRFTPGRLVAKLPFSFWVYLFDPEYVGGGRGQPGILWPRYSAEVFTNRTGAGVVDVRKTLRRLLVVRNRVMHYERITPWDDYSNTALRPEQVRDDSLELLEWMSDRAAAVLRDHGPPDYYFEPVFGRYLRRCAGRI</sequence>
<protein>
    <recommendedName>
        <fullName evidence="3">Abi family protein</fullName>
    </recommendedName>
</protein>
<dbReference type="EMBL" id="JACHIA010000006">
    <property type="protein sequence ID" value="MBB6070995.1"/>
    <property type="molecule type" value="Genomic_DNA"/>
</dbReference>
<reference evidence="1 2" key="1">
    <citation type="submission" date="2020-08" db="EMBL/GenBank/DDBJ databases">
        <title>Genomic Encyclopedia of Type Strains, Phase IV (KMG-IV): sequencing the most valuable type-strain genomes for metagenomic binning, comparative biology and taxonomic classification.</title>
        <authorList>
            <person name="Goeker M."/>
        </authorList>
    </citation>
    <scope>NUCLEOTIDE SEQUENCE [LARGE SCALE GENOMIC DNA]</scope>
    <source>
        <strain evidence="1 2">DSM 29007</strain>
    </source>
</reference>
<keyword evidence="2" id="KW-1185">Reference proteome</keyword>
<evidence type="ECO:0008006" key="3">
    <source>
        <dbReference type="Google" id="ProtNLM"/>
    </source>
</evidence>
<organism evidence="1 2">
    <name type="scientific">Longimicrobium terrae</name>
    <dbReference type="NCBI Taxonomy" id="1639882"/>
    <lineage>
        <taxon>Bacteria</taxon>
        <taxon>Pseudomonadati</taxon>
        <taxon>Gemmatimonadota</taxon>
        <taxon>Longimicrobiia</taxon>
        <taxon>Longimicrobiales</taxon>
        <taxon>Longimicrobiaceae</taxon>
        <taxon>Longimicrobium</taxon>
    </lineage>
</organism>
<proteinExistence type="predicted"/>
<evidence type="ECO:0000313" key="2">
    <source>
        <dbReference type="Proteomes" id="UP000582837"/>
    </source>
</evidence>
<dbReference type="Proteomes" id="UP000582837">
    <property type="component" value="Unassembled WGS sequence"/>
</dbReference>
<dbReference type="AlphaFoldDB" id="A0A841GYX0"/>
<accession>A0A841GYX0</accession>
<name>A0A841GYX0_9BACT</name>
<dbReference type="RefSeq" id="WP_170033464.1">
    <property type="nucleotide sequence ID" value="NZ_JABDTL010000001.1"/>
</dbReference>
<gene>
    <name evidence="1" type="ORF">HNQ61_002617</name>
</gene>
<evidence type="ECO:0000313" key="1">
    <source>
        <dbReference type="EMBL" id="MBB6070995.1"/>
    </source>
</evidence>